<accession>A0A6P1LMB8</accession>
<keyword evidence="3" id="KW-1133">Transmembrane helix</keyword>
<organism evidence="4 5">
    <name type="scientific">Malacoplasma iowae 695</name>
    <dbReference type="NCBI Taxonomy" id="1048830"/>
    <lineage>
        <taxon>Bacteria</taxon>
        <taxon>Bacillati</taxon>
        <taxon>Mycoplasmatota</taxon>
        <taxon>Mycoplasmoidales</taxon>
        <taxon>Mycoplasmoidaceae</taxon>
        <taxon>Malacoplasma</taxon>
    </lineage>
</organism>
<reference evidence="5" key="1">
    <citation type="submission" date="2018-11" db="EMBL/GenBank/DDBJ databases">
        <title>The first complete genome sequence of Mycoplasma iowae strain 695.</title>
        <authorList>
            <person name="Ghanem M."/>
            <person name="El-Gazzar M."/>
        </authorList>
    </citation>
    <scope>NUCLEOTIDE SEQUENCE [LARGE SCALE GENOMIC DNA]</scope>
    <source>
        <strain evidence="5">695</strain>
    </source>
</reference>
<dbReference type="RefSeq" id="WP_004024730.1">
    <property type="nucleotide sequence ID" value="NZ_AGFP01000009.1"/>
</dbReference>
<evidence type="ECO:0000256" key="3">
    <source>
        <dbReference type="SAM" id="Phobius"/>
    </source>
</evidence>
<dbReference type="AlphaFoldDB" id="A0A6P1LMB8"/>
<gene>
    <name evidence="4" type="ORF">EER00_01930</name>
</gene>
<evidence type="ECO:0000256" key="2">
    <source>
        <dbReference type="SAM" id="MobiDB-lite"/>
    </source>
</evidence>
<dbReference type="Proteomes" id="UP000464283">
    <property type="component" value="Chromosome"/>
</dbReference>
<sequence length="219" mass="25307">MAKVNINKKNKTNNKKEIANQKKSKEGLELKKQQEEKAQQEIILKTNKIIDDLKVELNKKTLFKKNDKQTITNQINELQNYLENKEFGILKNKIDELEKIVSEEQKELEEINKKQTKEKKEKLSIRIKTFFREARYPTYSRIKKILENEDRTINASFGKINMKVLKIVGVILIDLLLIGIAVIGLLLLLGVINYSISSDSSRIFPIILLSLPIGLLFAV</sequence>
<proteinExistence type="predicted"/>
<evidence type="ECO:0000313" key="4">
    <source>
        <dbReference type="EMBL" id="QHG89652.1"/>
    </source>
</evidence>
<keyword evidence="1" id="KW-0175">Coiled coil</keyword>
<dbReference type="GeneID" id="96866938"/>
<protein>
    <submittedName>
        <fullName evidence="4">Uncharacterized protein</fullName>
    </submittedName>
</protein>
<keyword evidence="3" id="KW-0472">Membrane</keyword>
<dbReference type="KEGG" id="miw:EER00_01930"/>
<dbReference type="EMBL" id="CP033512">
    <property type="protein sequence ID" value="QHG89652.1"/>
    <property type="molecule type" value="Genomic_DNA"/>
</dbReference>
<feature type="transmembrane region" description="Helical" evidence="3">
    <location>
        <begin position="202"/>
        <end position="218"/>
    </location>
</feature>
<feature type="transmembrane region" description="Helical" evidence="3">
    <location>
        <begin position="167"/>
        <end position="196"/>
    </location>
</feature>
<evidence type="ECO:0000313" key="5">
    <source>
        <dbReference type="Proteomes" id="UP000464283"/>
    </source>
</evidence>
<keyword evidence="3" id="KW-0812">Transmembrane</keyword>
<feature type="coiled-coil region" evidence="1">
    <location>
        <begin position="87"/>
        <end position="126"/>
    </location>
</feature>
<feature type="compositionally biased region" description="Basic residues" evidence="2">
    <location>
        <begin position="1"/>
        <end position="13"/>
    </location>
</feature>
<evidence type="ECO:0000256" key="1">
    <source>
        <dbReference type="SAM" id="Coils"/>
    </source>
</evidence>
<feature type="compositionally biased region" description="Basic and acidic residues" evidence="2">
    <location>
        <begin position="14"/>
        <end position="32"/>
    </location>
</feature>
<name>A0A6P1LMB8_MALIO</name>
<feature type="region of interest" description="Disordered" evidence="2">
    <location>
        <begin position="1"/>
        <end position="32"/>
    </location>
</feature>